<dbReference type="InterPro" id="IPR016035">
    <property type="entry name" value="Acyl_Trfase/lysoPLipase"/>
</dbReference>
<gene>
    <name evidence="6" type="ORF">HZU40_29465</name>
</gene>
<dbReference type="AlphaFoldDB" id="A0A7G8PD32"/>
<dbReference type="Gene3D" id="3.40.1090.10">
    <property type="entry name" value="Cytosolic phospholipase A2 catalytic domain"/>
    <property type="match status" value="2"/>
</dbReference>
<feature type="short sequence motif" description="GXSXG" evidence="4">
    <location>
        <begin position="44"/>
        <end position="48"/>
    </location>
</feature>
<feature type="active site" description="Proton acceptor" evidence="4">
    <location>
        <position position="188"/>
    </location>
</feature>
<evidence type="ECO:0000256" key="1">
    <source>
        <dbReference type="ARBA" id="ARBA00022801"/>
    </source>
</evidence>
<accession>A0A7G8PD32</accession>
<dbReference type="Pfam" id="PF01734">
    <property type="entry name" value="Patatin"/>
    <property type="match status" value="1"/>
</dbReference>
<evidence type="ECO:0000256" key="3">
    <source>
        <dbReference type="ARBA" id="ARBA00023098"/>
    </source>
</evidence>
<evidence type="ECO:0000313" key="6">
    <source>
        <dbReference type="EMBL" id="QNJ92248.1"/>
    </source>
</evidence>
<feature type="active site" description="Nucleophile" evidence="4">
    <location>
        <position position="46"/>
    </location>
</feature>
<dbReference type="InterPro" id="IPR050301">
    <property type="entry name" value="NTE"/>
</dbReference>
<dbReference type="SUPFAM" id="SSF52151">
    <property type="entry name" value="FabD/lysophospholipase-like"/>
    <property type="match status" value="1"/>
</dbReference>
<protein>
    <submittedName>
        <fullName evidence="6">Patatin-like phospholipase family protein</fullName>
    </submittedName>
</protein>
<evidence type="ECO:0000256" key="2">
    <source>
        <dbReference type="ARBA" id="ARBA00022963"/>
    </source>
</evidence>
<dbReference type="KEGG" id="mflu:HZU40_29465"/>
<dbReference type="GO" id="GO:0016042">
    <property type="term" value="P:lipid catabolic process"/>
    <property type="evidence" value="ECO:0007669"/>
    <property type="project" value="UniProtKB-UniRule"/>
</dbReference>
<evidence type="ECO:0000259" key="5">
    <source>
        <dbReference type="PROSITE" id="PS51635"/>
    </source>
</evidence>
<organism evidence="6 7">
    <name type="scientific">Mycolicibacterium fluoranthenivorans</name>
    <dbReference type="NCBI Taxonomy" id="258505"/>
    <lineage>
        <taxon>Bacteria</taxon>
        <taxon>Bacillati</taxon>
        <taxon>Actinomycetota</taxon>
        <taxon>Actinomycetes</taxon>
        <taxon>Mycobacteriales</taxon>
        <taxon>Mycobacteriaceae</taxon>
        <taxon>Mycolicibacterium</taxon>
    </lineage>
</organism>
<evidence type="ECO:0000256" key="4">
    <source>
        <dbReference type="PROSITE-ProRule" id="PRU01161"/>
    </source>
</evidence>
<dbReference type="GO" id="GO:0016787">
    <property type="term" value="F:hydrolase activity"/>
    <property type="evidence" value="ECO:0007669"/>
    <property type="project" value="UniProtKB-UniRule"/>
</dbReference>
<dbReference type="InterPro" id="IPR002641">
    <property type="entry name" value="PNPLA_dom"/>
</dbReference>
<feature type="short sequence motif" description="DGA/G" evidence="4">
    <location>
        <begin position="188"/>
        <end position="190"/>
    </location>
</feature>
<name>A0A7G8PD32_9MYCO</name>
<dbReference type="PANTHER" id="PTHR14226:SF57">
    <property type="entry name" value="BLR7027 PROTEIN"/>
    <property type="match status" value="1"/>
</dbReference>
<sequence>MKRGLILAGGGLAGIAWETGVLTGIADESPDTAAALLDSDVLLGTSAGSAVAAALGSGAALAELFARQIADQSHEIDSGVDIDQISTVFLSALSEPGSPQERLRRIGAIALAAHTVPEAVRREVIAHRLPSHDWPDRDLRITAIPVDTGELVVFTPQSGVPLVDAVAASCAVPGAWPPVTIGDRRYMDGGVGSSVNTAAAVDCDAVVVLVPAAEFAPSPFDTGTAGEIAAFAGRTLTVYADDEALTAFGRNPLDPACRRPSAVAGRAQGRRVAGAVAEFLAH</sequence>
<proteinExistence type="predicted"/>
<evidence type="ECO:0000313" key="7">
    <source>
        <dbReference type="Proteomes" id="UP000515498"/>
    </source>
</evidence>
<feature type="domain" description="PNPLA" evidence="5">
    <location>
        <begin position="5"/>
        <end position="202"/>
    </location>
</feature>
<dbReference type="PROSITE" id="PS51635">
    <property type="entry name" value="PNPLA"/>
    <property type="match status" value="1"/>
</dbReference>
<dbReference type="Proteomes" id="UP000515498">
    <property type="component" value="Chromosome"/>
</dbReference>
<keyword evidence="3 4" id="KW-0443">Lipid metabolism</keyword>
<dbReference type="PANTHER" id="PTHR14226">
    <property type="entry name" value="NEUROPATHY TARGET ESTERASE/SWISS CHEESE D.MELANOGASTER"/>
    <property type="match status" value="1"/>
</dbReference>
<keyword evidence="2 4" id="KW-0442">Lipid degradation</keyword>
<reference evidence="6 7" key="1">
    <citation type="submission" date="2020-07" db="EMBL/GenBank/DDBJ databases">
        <title>Draft genome sequence of four isobutane-metabolizing strains capable of cometabolically degrading diverse ether contaminants.</title>
        <authorList>
            <person name="Chen W."/>
            <person name="Faulkner N."/>
            <person name="Smith C."/>
            <person name="Hyman M."/>
        </authorList>
    </citation>
    <scope>NUCLEOTIDE SEQUENCE [LARGE SCALE GENOMIC DNA]</scope>
    <source>
        <strain evidence="6 7">2A</strain>
    </source>
</reference>
<feature type="short sequence motif" description="GXGXXG" evidence="4">
    <location>
        <begin position="9"/>
        <end position="14"/>
    </location>
</feature>
<dbReference type="RefSeq" id="WP_187096706.1">
    <property type="nucleotide sequence ID" value="NZ_CP059894.1"/>
</dbReference>
<dbReference type="EMBL" id="CP059894">
    <property type="protein sequence ID" value="QNJ92248.1"/>
    <property type="molecule type" value="Genomic_DNA"/>
</dbReference>
<keyword evidence="1 4" id="KW-0378">Hydrolase</keyword>